<proteinExistence type="predicted"/>
<evidence type="ECO:0000256" key="1">
    <source>
        <dbReference type="SAM" id="MobiDB-lite"/>
    </source>
</evidence>
<reference evidence="2 3" key="1">
    <citation type="journal article" date="2023" name="Nat. Commun.">
        <title>Origin of minicircular mitochondrial genomes in red algae.</title>
        <authorList>
            <person name="Lee Y."/>
            <person name="Cho C.H."/>
            <person name="Lee Y.M."/>
            <person name="Park S.I."/>
            <person name="Yang J.H."/>
            <person name="West J.A."/>
            <person name="Bhattacharya D."/>
            <person name="Yoon H.S."/>
        </authorList>
    </citation>
    <scope>NUCLEOTIDE SEQUENCE [LARGE SCALE GENOMIC DNA]</scope>
    <source>
        <strain evidence="2 3">CCMP1338</strain>
        <tissue evidence="2">Whole cell</tissue>
    </source>
</reference>
<accession>A0AAV8V4S2</accession>
<dbReference type="EMBL" id="JAMWBK010000001">
    <property type="protein sequence ID" value="KAJ8908947.1"/>
    <property type="molecule type" value="Genomic_DNA"/>
</dbReference>
<comment type="caution">
    <text evidence="2">The sequence shown here is derived from an EMBL/GenBank/DDBJ whole genome shotgun (WGS) entry which is preliminary data.</text>
</comment>
<protein>
    <submittedName>
        <fullName evidence="2">Uncharacterized protein</fullName>
    </submittedName>
</protein>
<evidence type="ECO:0000313" key="2">
    <source>
        <dbReference type="EMBL" id="KAJ8908947.1"/>
    </source>
</evidence>
<evidence type="ECO:0000313" key="3">
    <source>
        <dbReference type="Proteomes" id="UP001157974"/>
    </source>
</evidence>
<gene>
    <name evidence="2" type="ORF">NDN08_005647</name>
</gene>
<dbReference type="Proteomes" id="UP001157974">
    <property type="component" value="Unassembled WGS sequence"/>
</dbReference>
<organism evidence="2 3">
    <name type="scientific">Rhodosorus marinus</name>
    <dbReference type="NCBI Taxonomy" id="101924"/>
    <lineage>
        <taxon>Eukaryota</taxon>
        <taxon>Rhodophyta</taxon>
        <taxon>Stylonematophyceae</taxon>
        <taxon>Stylonematales</taxon>
        <taxon>Stylonemataceae</taxon>
        <taxon>Rhodosorus</taxon>
    </lineage>
</organism>
<name>A0AAV8V4S2_9RHOD</name>
<keyword evidence="3" id="KW-1185">Reference proteome</keyword>
<feature type="region of interest" description="Disordered" evidence="1">
    <location>
        <begin position="81"/>
        <end position="162"/>
    </location>
</feature>
<feature type="compositionally biased region" description="Low complexity" evidence="1">
    <location>
        <begin position="105"/>
        <end position="121"/>
    </location>
</feature>
<feature type="region of interest" description="Disordered" evidence="1">
    <location>
        <begin position="35"/>
        <end position="54"/>
    </location>
</feature>
<dbReference type="AlphaFoldDB" id="A0AAV8V4S2"/>
<sequence>MSITSTGDSTGEKRTSTMAAMDYLDELTSILSSGSVREGGVKASNCETPTNDGLDQKTRFELELLEFESMLMDLTCFPDDGLPRKQSSIAPSVLPKPIAQSAENRTATAERSSVRSASRSSDGTGALLRPRGNTGSVPIAGEVAQAKLSATSTEELTRNGEE</sequence>